<dbReference type="InterPro" id="IPR037062">
    <property type="entry name" value="Malic_N_dom_sf"/>
</dbReference>
<protein>
    <recommendedName>
        <fullName evidence="2">Malic enzyme N-terminal domain-containing protein</fullName>
    </recommendedName>
</protein>
<proteinExistence type="predicted"/>
<dbReference type="Proteomes" id="UP000289738">
    <property type="component" value="Chromosome B04"/>
</dbReference>
<sequence>MDALYAIVYDIRLLAEKRVSLKWEIAGAGSFLIKLFGVLAVFMIVVTNGSRFPGLGGLGVHGTGIAIRKLDMYVAAVVISPHMI</sequence>
<dbReference type="AlphaFoldDB" id="A0A444ZQX9"/>
<accession>A0A444ZQX9</accession>
<dbReference type="GO" id="GO:0004470">
    <property type="term" value="F:malic enzyme activity"/>
    <property type="evidence" value="ECO:0007669"/>
    <property type="project" value="InterPro"/>
</dbReference>
<gene>
    <name evidence="3" type="ORF">Ahy_B04g073643</name>
</gene>
<reference evidence="3 4" key="1">
    <citation type="submission" date="2019-01" db="EMBL/GenBank/DDBJ databases">
        <title>Sequencing of cultivated peanut Arachis hypogaea provides insights into genome evolution and oil improvement.</title>
        <authorList>
            <person name="Chen X."/>
        </authorList>
    </citation>
    <scope>NUCLEOTIDE SEQUENCE [LARGE SCALE GENOMIC DNA]</scope>
    <source>
        <strain evidence="4">cv. Fuhuasheng</strain>
        <tissue evidence="3">Leaves</tissue>
    </source>
</reference>
<feature type="transmembrane region" description="Helical" evidence="1">
    <location>
        <begin position="25"/>
        <end position="46"/>
    </location>
</feature>
<dbReference type="EMBL" id="SDMP01000014">
    <property type="protein sequence ID" value="RYR16613.1"/>
    <property type="molecule type" value="Genomic_DNA"/>
</dbReference>
<dbReference type="InterPro" id="IPR046346">
    <property type="entry name" value="Aminoacid_DH-like_N_sf"/>
</dbReference>
<keyword evidence="1" id="KW-0812">Transmembrane</keyword>
<keyword evidence="1" id="KW-1133">Transmembrane helix</keyword>
<dbReference type="InterPro" id="IPR012301">
    <property type="entry name" value="Malic_N_dom"/>
</dbReference>
<organism evidence="3 4">
    <name type="scientific">Arachis hypogaea</name>
    <name type="common">Peanut</name>
    <dbReference type="NCBI Taxonomy" id="3818"/>
    <lineage>
        <taxon>Eukaryota</taxon>
        <taxon>Viridiplantae</taxon>
        <taxon>Streptophyta</taxon>
        <taxon>Embryophyta</taxon>
        <taxon>Tracheophyta</taxon>
        <taxon>Spermatophyta</taxon>
        <taxon>Magnoliopsida</taxon>
        <taxon>eudicotyledons</taxon>
        <taxon>Gunneridae</taxon>
        <taxon>Pentapetalae</taxon>
        <taxon>rosids</taxon>
        <taxon>fabids</taxon>
        <taxon>Fabales</taxon>
        <taxon>Fabaceae</taxon>
        <taxon>Papilionoideae</taxon>
        <taxon>50 kb inversion clade</taxon>
        <taxon>dalbergioids sensu lato</taxon>
        <taxon>Dalbergieae</taxon>
        <taxon>Pterocarpus clade</taxon>
        <taxon>Arachis</taxon>
    </lineage>
</organism>
<dbReference type="Pfam" id="PF00390">
    <property type="entry name" value="malic"/>
    <property type="match status" value="1"/>
</dbReference>
<evidence type="ECO:0000313" key="3">
    <source>
        <dbReference type="EMBL" id="RYR16613.1"/>
    </source>
</evidence>
<keyword evidence="1" id="KW-0472">Membrane</keyword>
<keyword evidence="4" id="KW-1185">Reference proteome</keyword>
<name>A0A444ZQX9_ARAHY</name>
<evidence type="ECO:0000256" key="1">
    <source>
        <dbReference type="SAM" id="Phobius"/>
    </source>
</evidence>
<comment type="caution">
    <text evidence="3">The sequence shown here is derived from an EMBL/GenBank/DDBJ whole genome shotgun (WGS) entry which is preliminary data.</text>
</comment>
<evidence type="ECO:0000259" key="2">
    <source>
        <dbReference type="Pfam" id="PF00390"/>
    </source>
</evidence>
<dbReference type="GO" id="GO:0016616">
    <property type="term" value="F:oxidoreductase activity, acting on the CH-OH group of donors, NAD or NADP as acceptor"/>
    <property type="evidence" value="ECO:0007669"/>
    <property type="project" value="InterPro"/>
</dbReference>
<evidence type="ECO:0000313" key="4">
    <source>
        <dbReference type="Proteomes" id="UP000289738"/>
    </source>
</evidence>
<feature type="domain" description="Malic enzyme N-terminal" evidence="2">
    <location>
        <begin position="40"/>
        <end position="82"/>
    </location>
</feature>
<dbReference type="Gene3D" id="3.40.50.10380">
    <property type="entry name" value="Malic enzyme, N-terminal domain"/>
    <property type="match status" value="1"/>
</dbReference>
<dbReference type="STRING" id="3818.A0A444ZQX9"/>
<dbReference type="SUPFAM" id="SSF53223">
    <property type="entry name" value="Aminoacid dehydrogenase-like, N-terminal domain"/>
    <property type="match status" value="1"/>
</dbReference>